<comment type="caution">
    <text evidence="1">The sequence shown here is derived from an EMBL/GenBank/DDBJ whole genome shotgun (WGS) entry which is preliminary data.</text>
</comment>
<protein>
    <recommendedName>
        <fullName evidence="3">WGR domain-containing protein</fullName>
    </recommendedName>
</protein>
<name>A0A964BTB9_9CYAN</name>
<reference evidence="1" key="1">
    <citation type="journal article" date="2021" name="Antonie Van Leeuwenhoek">
        <title>Draft genome and description of Waterburya agarophytonicola gen. nov. sp. nov. (Pleurocapsales, Cyanobacteria): a seaweed symbiont.</title>
        <authorList>
            <person name="Bonthond G."/>
            <person name="Shalygin S."/>
            <person name="Bayer T."/>
            <person name="Weinberger F."/>
        </authorList>
    </citation>
    <scope>NUCLEOTIDE SEQUENCE</scope>
    <source>
        <strain evidence="1">KI4</strain>
    </source>
</reference>
<dbReference type="AlphaFoldDB" id="A0A964BTB9"/>
<evidence type="ECO:0000313" key="2">
    <source>
        <dbReference type="Proteomes" id="UP000729733"/>
    </source>
</evidence>
<proteinExistence type="predicted"/>
<dbReference type="Proteomes" id="UP000729733">
    <property type="component" value="Unassembled WGS sequence"/>
</dbReference>
<dbReference type="RefSeq" id="WP_229641850.1">
    <property type="nucleotide sequence ID" value="NZ_JADWDC010000053.1"/>
</dbReference>
<keyword evidence="2" id="KW-1185">Reference proteome</keyword>
<accession>A0A964BTB9</accession>
<evidence type="ECO:0000313" key="1">
    <source>
        <dbReference type="EMBL" id="MCC0178749.1"/>
    </source>
</evidence>
<organism evidence="1 2">
    <name type="scientific">Waterburya agarophytonicola KI4</name>
    <dbReference type="NCBI Taxonomy" id="2874699"/>
    <lineage>
        <taxon>Bacteria</taxon>
        <taxon>Bacillati</taxon>
        <taxon>Cyanobacteriota</taxon>
        <taxon>Cyanophyceae</taxon>
        <taxon>Pleurocapsales</taxon>
        <taxon>Hyellaceae</taxon>
        <taxon>Waterburya</taxon>
        <taxon>Waterburya agarophytonicola</taxon>
    </lineage>
</organism>
<sequence>MRSWGDIRSKRGRQMENRCNGFTEAEEVFKKLVKRRQYRKYKLVSEY</sequence>
<evidence type="ECO:0008006" key="3">
    <source>
        <dbReference type="Google" id="ProtNLM"/>
    </source>
</evidence>
<dbReference type="EMBL" id="JADWDC010000053">
    <property type="protein sequence ID" value="MCC0178749.1"/>
    <property type="molecule type" value="Genomic_DNA"/>
</dbReference>
<gene>
    <name evidence="1" type="ORF">I4641_17400</name>
</gene>